<evidence type="ECO:0000256" key="1">
    <source>
        <dbReference type="ARBA" id="ARBA00022679"/>
    </source>
</evidence>
<feature type="region of interest" description="Disordered" evidence="2">
    <location>
        <begin position="37"/>
        <end position="68"/>
    </location>
</feature>
<sequence>MDSYSDFALVYDTFMDETPYSEWADYISELISKYGISKPKKSGPVLEKEDSDQDSSNKDNSNDVSEEEMLSQERDLIVELGCGTGSFAEEMASRGYDIMGIDNSQQMLQIAINKKDKSGHDIMYLEQDMREFELFCTAGTFLSVCDSVNYLTEVQDVVKMLKLVNNYLYPDGIIIFDFNTLHKYRDVIGDTTIAEDREDCAFIWDNWFDSDTSINEYDLTIFVHEGDNRYRKFNETHFQRGYTLDEMLSIVKESGMEFVKAIDADTHEDPDEDSERIYIIARKNSENNTRVIEE</sequence>
<proteinExistence type="predicted"/>
<dbReference type="SUPFAM" id="SSF53335">
    <property type="entry name" value="S-adenosyl-L-methionine-dependent methyltransferases"/>
    <property type="match status" value="1"/>
</dbReference>
<dbReference type="InterPro" id="IPR041698">
    <property type="entry name" value="Methyltransf_25"/>
</dbReference>
<dbReference type="Pfam" id="PF13649">
    <property type="entry name" value="Methyltransf_25"/>
    <property type="match status" value="1"/>
</dbReference>
<organism evidence="4 5">
    <name type="scientific">Butyrivibrio fibrisolvens DSM 3071</name>
    <dbReference type="NCBI Taxonomy" id="1121131"/>
    <lineage>
        <taxon>Bacteria</taxon>
        <taxon>Bacillati</taxon>
        <taxon>Bacillota</taxon>
        <taxon>Clostridia</taxon>
        <taxon>Lachnospirales</taxon>
        <taxon>Lachnospiraceae</taxon>
        <taxon>Butyrivibrio</taxon>
    </lineage>
</organism>
<evidence type="ECO:0000256" key="2">
    <source>
        <dbReference type="SAM" id="MobiDB-lite"/>
    </source>
</evidence>
<dbReference type="AlphaFoldDB" id="A0A1M6F357"/>
<dbReference type="Gene3D" id="2.20.25.110">
    <property type="entry name" value="S-adenosyl-L-methionine-dependent methyltransferases"/>
    <property type="match status" value="1"/>
</dbReference>
<dbReference type="EMBL" id="FQXK01000047">
    <property type="protein sequence ID" value="SHI92086.1"/>
    <property type="molecule type" value="Genomic_DNA"/>
</dbReference>
<feature type="domain" description="Methyltransferase" evidence="3">
    <location>
        <begin position="77"/>
        <end position="172"/>
    </location>
</feature>
<dbReference type="Proteomes" id="UP000184278">
    <property type="component" value="Unassembled WGS sequence"/>
</dbReference>
<dbReference type="GeneID" id="89511051"/>
<evidence type="ECO:0000313" key="5">
    <source>
        <dbReference type="Proteomes" id="UP000184278"/>
    </source>
</evidence>
<dbReference type="PANTHER" id="PTHR43861">
    <property type="entry name" value="TRANS-ACONITATE 2-METHYLTRANSFERASE-RELATED"/>
    <property type="match status" value="1"/>
</dbReference>
<dbReference type="STRING" id="1121131.SAMN02745229_03839"/>
<reference evidence="5" key="1">
    <citation type="submission" date="2016-11" db="EMBL/GenBank/DDBJ databases">
        <authorList>
            <person name="Varghese N."/>
            <person name="Submissions S."/>
        </authorList>
    </citation>
    <scope>NUCLEOTIDE SEQUENCE [LARGE SCALE GENOMIC DNA]</scope>
    <source>
        <strain evidence="5">DSM 3071</strain>
    </source>
</reference>
<dbReference type="InterPro" id="IPR029063">
    <property type="entry name" value="SAM-dependent_MTases_sf"/>
</dbReference>
<dbReference type="CDD" id="cd02440">
    <property type="entry name" value="AdoMet_MTases"/>
    <property type="match status" value="1"/>
</dbReference>
<keyword evidence="4" id="KW-0489">Methyltransferase</keyword>
<dbReference type="GO" id="GO:0032259">
    <property type="term" value="P:methylation"/>
    <property type="evidence" value="ECO:0007669"/>
    <property type="project" value="UniProtKB-KW"/>
</dbReference>
<keyword evidence="5" id="KW-1185">Reference proteome</keyword>
<dbReference type="RefSeq" id="WP_073390154.1">
    <property type="nucleotide sequence ID" value="NZ_FQXK01000047.1"/>
</dbReference>
<evidence type="ECO:0000259" key="3">
    <source>
        <dbReference type="Pfam" id="PF13649"/>
    </source>
</evidence>
<evidence type="ECO:0000313" key="4">
    <source>
        <dbReference type="EMBL" id="SHI92086.1"/>
    </source>
</evidence>
<keyword evidence="1 4" id="KW-0808">Transferase</keyword>
<name>A0A1M6F357_BUTFI</name>
<gene>
    <name evidence="4" type="ORF">SAMN02745229_03839</name>
</gene>
<dbReference type="Gene3D" id="3.40.50.150">
    <property type="entry name" value="Vaccinia Virus protein VP39"/>
    <property type="match status" value="2"/>
</dbReference>
<accession>A0A1M6F357</accession>
<protein>
    <submittedName>
        <fullName evidence="4">Methyltransferase domain-containing protein</fullName>
    </submittedName>
</protein>
<dbReference type="OrthoDB" id="9811589at2"/>
<dbReference type="GO" id="GO:0008168">
    <property type="term" value="F:methyltransferase activity"/>
    <property type="evidence" value="ECO:0007669"/>
    <property type="project" value="UniProtKB-KW"/>
</dbReference>